<evidence type="ECO:0000256" key="1">
    <source>
        <dbReference type="ARBA" id="ARBA00004651"/>
    </source>
</evidence>
<comment type="subcellular location">
    <subcellularLocation>
        <location evidence="1">Cell membrane</location>
        <topology evidence="1">Multi-pass membrane protein</topology>
    </subcellularLocation>
</comment>
<evidence type="ECO:0000313" key="10">
    <source>
        <dbReference type="EMBL" id="GGC89520.1"/>
    </source>
</evidence>
<feature type="transmembrane region" description="Helical" evidence="9">
    <location>
        <begin position="135"/>
        <end position="159"/>
    </location>
</feature>
<dbReference type="PANTHER" id="PTHR11795">
    <property type="entry name" value="BRANCHED-CHAIN AMINO ACID TRANSPORT SYSTEM PERMEASE PROTEIN LIVH"/>
    <property type="match status" value="1"/>
</dbReference>
<keyword evidence="11" id="KW-1185">Reference proteome</keyword>
<reference evidence="10" key="2">
    <citation type="submission" date="2020-09" db="EMBL/GenBank/DDBJ databases">
        <authorList>
            <person name="Sun Q."/>
            <person name="Zhou Y."/>
        </authorList>
    </citation>
    <scope>NUCLEOTIDE SEQUENCE</scope>
    <source>
        <strain evidence="10">CGMCC 1.12919</strain>
    </source>
</reference>
<feature type="transmembrane region" description="Helical" evidence="9">
    <location>
        <begin position="6"/>
        <end position="29"/>
    </location>
</feature>
<evidence type="ECO:0000256" key="5">
    <source>
        <dbReference type="ARBA" id="ARBA00022970"/>
    </source>
</evidence>
<keyword evidence="6 9" id="KW-1133">Transmembrane helix</keyword>
<name>A0A916XPI1_9HYPH</name>
<accession>A0A916XPI1</accession>
<dbReference type="RefSeq" id="WP_188612300.1">
    <property type="nucleotide sequence ID" value="NZ_BMGG01000011.1"/>
</dbReference>
<dbReference type="GO" id="GO:0006865">
    <property type="term" value="P:amino acid transport"/>
    <property type="evidence" value="ECO:0007669"/>
    <property type="project" value="UniProtKB-KW"/>
</dbReference>
<evidence type="ECO:0000256" key="2">
    <source>
        <dbReference type="ARBA" id="ARBA00022448"/>
    </source>
</evidence>
<evidence type="ECO:0000256" key="7">
    <source>
        <dbReference type="ARBA" id="ARBA00023136"/>
    </source>
</evidence>
<evidence type="ECO:0000256" key="9">
    <source>
        <dbReference type="SAM" id="Phobius"/>
    </source>
</evidence>
<dbReference type="GO" id="GO:0005886">
    <property type="term" value="C:plasma membrane"/>
    <property type="evidence" value="ECO:0007669"/>
    <property type="project" value="UniProtKB-SubCell"/>
</dbReference>
<dbReference type="AlphaFoldDB" id="A0A916XPI1"/>
<gene>
    <name evidence="10" type="ORF">GCM10010994_54200</name>
</gene>
<dbReference type="CDD" id="cd06582">
    <property type="entry name" value="TM_PBP1_LivH_like"/>
    <property type="match status" value="1"/>
</dbReference>
<dbReference type="PANTHER" id="PTHR11795:SF445">
    <property type="entry name" value="AMINO ACID ABC TRANSPORTER PERMEASE PROTEIN"/>
    <property type="match status" value="1"/>
</dbReference>
<dbReference type="Pfam" id="PF02653">
    <property type="entry name" value="BPD_transp_2"/>
    <property type="match status" value="1"/>
</dbReference>
<comment type="similarity">
    <text evidence="8">Belongs to the binding-protein-dependent transport system permease family. LivHM subfamily.</text>
</comment>
<dbReference type="EMBL" id="BMGG01000011">
    <property type="protein sequence ID" value="GGC89520.1"/>
    <property type="molecule type" value="Genomic_DNA"/>
</dbReference>
<feature type="transmembrane region" description="Helical" evidence="9">
    <location>
        <begin position="63"/>
        <end position="84"/>
    </location>
</feature>
<evidence type="ECO:0000313" key="11">
    <source>
        <dbReference type="Proteomes" id="UP000637002"/>
    </source>
</evidence>
<comment type="caution">
    <text evidence="10">The sequence shown here is derived from an EMBL/GenBank/DDBJ whole genome shotgun (WGS) entry which is preliminary data.</text>
</comment>
<keyword evidence="3" id="KW-1003">Cell membrane</keyword>
<dbReference type="InterPro" id="IPR052157">
    <property type="entry name" value="BCAA_transport_permease"/>
</dbReference>
<dbReference type="InterPro" id="IPR001851">
    <property type="entry name" value="ABC_transp_permease"/>
</dbReference>
<evidence type="ECO:0000256" key="4">
    <source>
        <dbReference type="ARBA" id="ARBA00022692"/>
    </source>
</evidence>
<reference evidence="10" key="1">
    <citation type="journal article" date="2014" name="Int. J. Syst. Evol. Microbiol.">
        <title>Complete genome sequence of Corynebacterium casei LMG S-19264T (=DSM 44701T), isolated from a smear-ripened cheese.</title>
        <authorList>
            <consortium name="US DOE Joint Genome Institute (JGI-PGF)"/>
            <person name="Walter F."/>
            <person name="Albersmeier A."/>
            <person name="Kalinowski J."/>
            <person name="Ruckert C."/>
        </authorList>
    </citation>
    <scope>NUCLEOTIDE SEQUENCE</scope>
    <source>
        <strain evidence="10">CGMCC 1.12919</strain>
    </source>
</reference>
<evidence type="ECO:0000256" key="3">
    <source>
        <dbReference type="ARBA" id="ARBA00022475"/>
    </source>
</evidence>
<keyword evidence="5" id="KW-0029">Amino-acid transport</keyword>
<dbReference type="GO" id="GO:0022857">
    <property type="term" value="F:transmembrane transporter activity"/>
    <property type="evidence" value="ECO:0007669"/>
    <property type="project" value="InterPro"/>
</dbReference>
<keyword evidence="2" id="KW-0813">Transport</keyword>
<feature type="transmembrane region" description="Helical" evidence="9">
    <location>
        <begin position="96"/>
        <end position="115"/>
    </location>
</feature>
<evidence type="ECO:0000256" key="6">
    <source>
        <dbReference type="ARBA" id="ARBA00022989"/>
    </source>
</evidence>
<evidence type="ECO:0000256" key="8">
    <source>
        <dbReference type="ARBA" id="ARBA00037998"/>
    </source>
</evidence>
<proteinExistence type="inferred from homology"/>
<protein>
    <submittedName>
        <fullName evidence="10">Branched-chain amino acid ABC transporter permease</fullName>
    </submittedName>
</protein>
<sequence length="290" mass="29609">MSMLPQLLSAGVVSGCIYALVALGLVVVFKATGVINFAHGSTILIGAYIGVTAVRSVGLPYPVAFAAAVVVAAAIGWISYAAVYKRLLGAPHMIQVLATLAVANILSGAATLTWGSESYGFPPSARMRPIMTEPVVVTGQQALIVVGALIVMIALTAYFRYGRSGKAMRALAENQVGAGLCGIRTDRVFAISITLSGALGAIAGVLYAPLTLVDPSFGWLLIKGFAAAAVGGLTSLPGAVVGGIVLGLCESLWVAALPALWAPSLSYVLIIIVLLIKPTGLFGTSAVQKL</sequence>
<keyword evidence="7 9" id="KW-0472">Membrane</keyword>
<feature type="transmembrane region" description="Helical" evidence="9">
    <location>
        <begin position="188"/>
        <end position="210"/>
    </location>
</feature>
<feature type="transmembrane region" description="Helical" evidence="9">
    <location>
        <begin position="36"/>
        <end position="57"/>
    </location>
</feature>
<dbReference type="Proteomes" id="UP000637002">
    <property type="component" value="Unassembled WGS sequence"/>
</dbReference>
<organism evidence="10 11">
    <name type="scientific">Chelatococcus reniformis</name>
    <dbReference type="NCBI Taxonomy" id="1494448"/>
    <lineage>
        <taxon>Bacteria</taxon>
        <taxon>Pseudomonadati</taxon>
        <taxon>Pseudomonadota</taxon>
        <taxon>Alphaproteobacteria</taxon>
        <taxon>Hyphomicrobiales</taxon>
        <taxon>Chelatococcaceae</taxon>
        <taxon>Chelatococcus</taxon>
    </lineage>
</organism>
<keyword evidence="4 9" id="KW-0812">Transmembrane</keyword>